<keyword evidence="3" id="KW-1185">Reference proteome</keyword>
<feature type="region of interest" description="Disordered" evidence="1">
    <location>
        <begin position="36"/>
        <end position="124"/>
    </location>
</feature>
<organism evidence="2 3">
    <name type="scientific">Vicia faba</name>
    <name type="common">Broad bean</name>
    <name type="synonym">Faba vulgaris</name>
    <dbReference type="NCBI Taxonomy" id="3906"/>
    <lineage>
        <taxon>Eukaryota</taxon>
        <taxon>Viridiplantae</taxon>
        <taxon>Streptophyta</taxon>
        <taxon>Embryophyta</taxon>
        <taxon>Tracheophyta</taxon>
        <taxon>Spermatophyta</taxon>
        <taxon>Magnoliopsida</taxon>
        <taxon>eudicotyledons</taxon>
        <taxon>Gunneridae</taxon>
        <taxon>Pentapetalae</taxon>
        <taxon>rosids</taxon>
        <taxon>fabids</taxon>
        <taxon>Fabales</taxon>
        <taxon>Fabaceae</taxon>
        <taxon>Papilionoideae</taxon>
        <taxon>50 kb inversion clade</taxon>
        <taxon>NPAAA clade</taxon>
        <taxon>Hologalegina</taxon>
        <taxon>IRL clade</taxon>
        <taxon>Fabeae</taxon>
        <taxon>Vicia</taxon>
    </lineage>
</organism>
<evidence type="ECO:0000313" key="3">
    <source>
        <dbReference type="Proteomes" id="UP001157006"/>
    </source>
</evidence>
<proteinExistence type="predicted"/>
<gene>
    <name evidence="2" type="ORF">VFH_IV037480</name>
</gene>
<protein>
    <submittedName>
        <fullName evidence="2">Uncharacterized protein</fullName>
    </submittedName>
</protein>
<evidence type="ECO:0000256" key="1">
    <source>
        <dbReference type="SAM" id="MobiDB-lite"/>
    </source>
</evidence>
<accession>A0AAV1AEF4</accession>
<dbReference type="Proteomes" id="UP001157006">
    <property type="component" value="Chromosome 4"/>
</dbReference>
<dbReference type="AlphaFoldDB" id="A0AAV1AEF4"/>
<feature type="compositionally biased region" description="Acidic residues" evidence="1">
    <location>
        <begin position="87"/>
        <end position="108"/>
    </location>
</feature>
<name>A0AAV1AEF4_VICFA</name>
<dbReference type="EMBL" id="OX451739">
    <property type="protein sequence ID" value="CAI8607419.1"/>
    <property type="molecule type" value="Genomic_DNA"/>
</dbReference>
<evidence type="ECO:0000313" key="2">
    <source>
        <dbReference type="EMBL" id="CAI8607419.1"/>
    </source>
</evidence>
<sequence length="213" mass="23437">MVNANIEGDCEDDVQCITFKNENGVAEEIIPKHVNDVNIDESGEDNGAGDANIDEIGEDNGVGEENGAGGANIDVDEADNSVGEENGVGEDNIDEDYVASESSFEDSEFQFSEDSMASDCKEHDPHIKTSQAQMVYYMNDKIDKDLIFVVHLKPRDLYDMGDLIDIKVCLEQKLDQVFGDSDNLSLIREDVDDELISEGNVNDDIDGDELMLE</sequence>
<feature type="compositionally biased region" description="Acidic residues" evidence="1">
    <location>
        <begin position="52"/>
        <end position="62"/>
    </location>
</feature>
<reference evidence="2 3" key="1">
    <citation type="submission" date="2023-01" db="EMBL/GenBank/DDBJ databases">
        <authorList>
            <person name="Kreplak J."/>
        </authorList>
    </citation>
    <scope>NUCLEOTIDE SEQUENCE [LARGE SCALE GENOMIC DNA]</scope>
</reference>